<accession>A0ABP8C2P5</accession>
<evidence type="ECO:0000313" key="3">
    <source>
        <dbReference type="EMBL" id="GAA4232705.1"/>
    </source>
</evidence>
<protein>
    <recommendedName>
        <fullName evidence="2">AAA+ ATPase domain-containing protein</fullName>
    </recommendedName>
</protein>
<gene>
    <name evidence="3" type="ORF">GCM10022254_33310</name>
</gene>
<dbReference type="RefSeq" id="WP_344897147.1">
    <property type="nucleotide sequence ID" value="NZ_BAABAS010000006.1"/>
</dbReference>
<dbReference type="SMART" id="SM00382">
    <property type="entry name" value="AAA"/>
    <property type="match status" value="1"/>
</dbReference>
<organism evidence="3 4">
    <name type="scientific">Actinomadura meridiana</name>
    <dbReference type="NCBI Taxonomy" id="559626"/>
    <lineage>
        <taxon>Bacteria</taxon>
        <taxon>Bacillati</taxon>
        <taxon>Actinomycetota</taxon>
        <taxon>Actinomycetes</taxon>
        <taxon>Streptosporangiales</taxon>
        <taxon>Thermomonosporaceae</taxon>
        <taxon>Actinomadura</taxon>
    </lineage>
</organism>
<dbReference type="InterPro" id="IPR027417">
    <property type="entry name" value="P-loop_NTPase"/>
</dbReference>
<dbReference type="SUPFAM" id="SSF52540">
    <property type="entry name" value="P-loop containing nucleoside triphosphate hydrolases"/>
    <property type="match status" value="1"/>
</dbReference>
<dbReference type="Proteomes" id="UP001501710">
    <property type="component" value="Unassembled WGS sequence"/>
</dbReference>
<dbReference type="InterPro" id="IPR003593">
    <property type="entry name" value="AAA+_ATPase"/>
</dbReference>
<feature type="domain" description="AAA+ ATPase" evidence="2">
    <location>
        <begin position="66"/>
        <end position="329"/>
    </location>
</feature>
<evidence type="ECO:0000259" key="2">
    <source>
        <dbReference type="SMART" id="SM00382"/>
    </source>
</evidence>
<evidence type="ECO:0000313" key="4">
    <source>
        <dbReference type="Proteomes" id="UP001501710"/>
    </source>
</evidence>
<dbReference type="EMBL" id="BAABAS010000006">
    <property type="protein sequence ID" value="GAA4232705.1"/>
    <property type="molecule type" value="Genomic_DNA"/>
</dbReference>
<name>A0ABP8C2P5_9ACTN</name>
<feature type="region of interest" description="Disordered" evidence="1">
    <location>
        <begin position="1"/>
        <end position="23"/>
    </location>
</feature>
<keyword evidence="4" id="KW-1185">Reference proteome</keyword>
<reference evidence="4" key="1">
    <citation type="journal article" date="2019" name="Int. J. Syst. Evol. Microbiol.">
        <title>The Global Catalogue of Microorganisms (GCM) 10K type strain sequencing project: providing services to taxonomists for standard genome sequencing and annotation.</title>
        <authorList>
            <consortium name="The Broad Institute Genomics Platform"/>
            <consortium name="The Broad Institute Genome Sequencing Center for Infectious Disease"/>
            <person name="Wu L."/>
            <person name="Ma J."/>
        </authorList>
    </citation>
    <scope>NUCLEOTIDE SEQUENCE [LARGE SCALE GENOMIC DNA]</scope>
    <source>
        <strain evidence="4">JCM 17440</strain>
    </source>
</reference>
<comment type="caution">
    <text evidence="3">The sequence shown here is derived from an EMBL/GenBank/DDBJ whole genome shotgun (WGS) entry which is preliminary data.</text>
</comment>
<sequence>MNRPQPQPEPRGSARNPFPDVPEVRLDGDGGFVQVETDAVRAVRLLALDFLTSRPDVGGYQDLRRSGRVAAILGDYGVGKSHLARTLMDEVGRIAGTRPVVLVASGQPKDTVLSIYRRLLAPPGSGSGGRIRPVDTAAGVLLFGAVEKMVEALSVGPRGAAGPDAPPPTASDDLPVDRVWDLRARLAEIVGEDADVATVLGLVWHSSAGAAAWRWLRGDQDQTEDERRLLADRGVESPPVDTSERAIQVLRALARLCGATGGRMVLVLDELHQMRPQRGDGLTETAVTLMELIGWAGDTGALLAVCGLLDFWEALPQSVRGRVPVARIVPSGLTKAQIGAYIDAARHPDDPEPAGAPVFTDKAVEELWKIAEGHPRRTITLCHHAYDLARGGLIGPRQVQEAGRALCAPDTPDHVREKLFRWCTELGYHVRRAARDQPSRREPDLRVGSRHGDGACALVVSGPVVEKSELDDLHARGFAVAGRGAEPGRDVVLVMAGSLAAAYTREVEDLFAHVLYWDSDTFRDDLAATLHSYVSAGDLAAMNAGLYDLVLDMRREIRELGAGAPVAAPVPADTAAGTAAKVWTDPDRRVRFEEADRRCRDALEFLGGAHGKAHEFWRGRFHIDAKGPSVRRDAASGERPVALSDATGIEIRLARGTLLFLEDAVRELAQLVHDLLADEARPLWEIRGDLRYLTTKFDHSVRDLIQLFPDRNSIAGRFLGVSQPRLKEHLAGLGETVYSVVVTARSKDGT</sequence>
<proteinExistence type="predicted"/>
<evidence type="ECO:0000256" key="1">
    <source>
        <dbReference type="SAM" id="MobiDB-lite"/>
    </source>
</evidence>